<evidence type="ECO:0000256" key="10">
    <source>
        <dbReference type="RuleBase" id="RU365103"/>
    </source>
</evidence>
<evidence type="ECO:0000256" key="7">
    <source>
        <dbReference type="ARBA" id="ARBA00049183"/>
    </source>
</evidence>
<keyword evidence="10" id="KW-0448">Lipopolysaccharide biosynthesis</keyword>
<feature type="site" description="Transition state stabilizer" evidence="9">
    <location>
        <position position="212"/>
    </location>
</feature>
<evidence type="ECO:0000256" key="8">
    <source>
        <dbReference type="PIRSR" id="PIRSR639901-1"/>
    </source>
</evidence>
<comment type="similarity">
    <text evidence="10">Belongs to the glycosyltransferase group 1 family.</text>
</comment>
<feature type="domain" description="3-deoxy-D-manno-octulosonic-acid transferase N-terminal" evidence="11">
    <location>
        <begin position="41"/>
        <end position="214"/>
    </location>
</feature>
<evidence type="ECO:0000259" key="11">
    <source>
        <dbReference type="Pfam" id="PF04413"/>
    </source>
</evidence>
<evidence type="ECO:0000256" key="2">
    <source>
        <dbReference type="ARBA" id="ARBA00004713"/>
    </source>
</evidence>
<evidence type="ECO:0000256" key="3">
    <source>
        <dbReference type="ARBA" id="ARBA00012621"/>
    </source>
</evidence>
<dbReference type="GO" id="GO:0009245">
    <property type="term" value="P:lipid A biosynthetic process"/>
    <property type="evidence" value="ECO:0007669"/>
    <property type="project" value="TreeGrafter"/>
</dbReference>
<keyword evidence="10" id="KW-1003">Cell membrane</keyword>
<feature type="site" description="Transition state stabilizer" evidence="9">
    <location>
        <position position="136"/>
    </location>
</feature>
<comment type="catalytic activity">
    <reaction evidence="7 10">
        <text>lipid IVA (E. coli) + CMP-3-deoxy-beta-D-manno-octulosonate = alpha-Kdo-(2-&gt;6)-lipid IVA (E. coli) + CMP + H(+)</text>
        <dbReference type="Rhea" id="RHEA:28066"/>
        <dbReference type="ChEBI" id="CHEBI:15378"/>
        <dbReference type="ChEBI" id="CHEBI:58603"/>
        <dbReference type="ChEBI" id="CHEBI:60364"/>
        <dbReference type="ChEBI" id="CHEBI:60377"/>
        <dbReference type="ChEBI" id="CHEBI:85987"/>
        <dbReference type="EC" id="2.4.99.12"/>
    </reaction>
</comment>
<organism evidence="12 13">
    <name type="scientific">Mesorhizobium denitrificans</name>
    <dbReference type="NCBI Taxonomy" id="2294114"/>
    <lineage>
        <taxon>Bacteria</taxon>
        <taxon>Pseudomonadati</taxon>
        <taxon>Pseudomonadota</taxon>
        <taxon>Alphaproteobacteria</taxon>
        <taxon>Hyphomicrobiales</taxon>
        <taxon>Phyllobacteriaceae</taxon>
        <taxon>Mesorhizobium</taxon>
    </lineage>
</organism>
<dbReference type="InterPro" id="IPR038107">
    <property type="entry name" value="Glycos_transf_N_sf"/>
</dbReference>
<dbReference type="InterPro" id="IPR007507">
    <property type="entry name" value="Glycos_transf_N"/>
</dbReference>
<dbReference type="Gene3D" id="3.40.50.2000">
    <property type="entry name" value="Glycogen Phosphorylase B"/>
    <property type="match status" value="1"/>
</dbReference>
<dbReference type="AlphaFoldDB" id="A0A371XIJ6"/>
<dbReference type="EC" id="2.4.99.12" evidence="3 10"/>
<dbReference type="PANTHER" id="PTHR42755">
    <property type="entry name" value="3-DEOXY-MANNO-OCTULOSONATE CYTIDYLYLTRANSFERASE"/>
    <property type="match status" value="1"/>
</dbReference>
<evidence type="ECO:0000256" key="1">
    <source>
        <dbReference type="ARBA" id="ARBA00003394"/>
    </source>
</evidence>
<dbReference type="Gene3D" id="3.40.50.11720">
    <property type="entry name" value="3-Deoxy-D-manno-octulosonic-acid transferase, N-terminal domain"/>
    <property type="match status" value="1"/>
</dbReference>
<comment type="pathway">
    <text evidence="2 10">Bacterial outer membrane biogenesis; LPS core biosynthesis.</text>
</comment>
<proteinExistence type="inferred from homology"/>
<dbReference type="PANTHER" id="PTHR42755:SF1">
    <property type="entry name" value="3-DEOXY-D-MANNO-OCTULOSONIC ACID TRANSFERASE, MITOCHONDRIAL-RELATED"/>
    <property type="match status" value="1"/>
</dbReference>
<evidence type="ECO:0000256" key="6">
    <source>
        <dbReference type="ARBA" id="ARBA00031445"/>
    </source>
</evidence>
<dbReference type="SUPFAM" id="SSF53756">
    <property type="entry name" value="UDP-Glycosyltransferase/glycogen phosphorylase"/>
    <property type="match status" value="1"/>
</dbReference>
<keyword evidence="10" id="KW-0472">Membrane</keyword>
<name>A0A371XIJ6_9HYPH</name>
<dbReference type="Proteomes" id="UP000262379">
    <property type="component" value="Unassembled WGS sequence"/>
</dbReference>
<reference evidence="13" key="1">
    <citation type="submission" date="2018-08" db="EMBL/GenBank/DDBJ databases">
        <authorList>
            <person name="Im W.T."/>
        </authorList>
    </citation>
    <scope>NUCLEOTIDE SEQUENCE [LARGE SCALE GENOMIC DNA]</scope>
    <source>
        <strain evidence="13">LA-28</strain>
    </source>
</reference>
<dbReference type="RefSeq" id="WP_116622336.1">
    <property type="nucleotide sequence ID" value="NZ_QURN01000002.1"/>
</dbReference>
<evidence type="ECO:0000256" key="5">
    <source>
        <dbReference type="ARBA" id="ARBA00022679"/>
    </source>
</evidence>
<dbReference type="GO" id="GO:0005886">
    <property type="term" value="C:plasma membrane"/>
    <property type="evidence" value="ECO:0007669"/>
    <property type="project" value="UniProtKB-SubCell"/>
</dbReference>
<sequence>MSERWARTLLSIYRFAGAAAYPVIGGYVAYRATKGKEDRARRRERYGKTKVARPAGPLIWLHAASVGETLAISALIDHLLTHGVGIVLTTGTVTSAKVAEERFRGRIIHQYVPLDLKPAVRRFLDHWKPDLAIFAESEIWPVIITELSHRHIPQVLVNGRLSDRSFASWQKRNYLAEALFENFAHVVAQSATDGERFSELGARPVTVSGNLKTDAHMPKFDDAQVEKLQAQIGDRPVWAAVSTHDGEEVIAAQAHRALKKRYPNLLTIIVPRHPDRAAVLAERFTKEKLGVVRRSTGEKITPTTDIFLGDTIGEMGTYLKLSEIAFVGRSLTAEGGQNPLEPAMLGVAVLSGQNIQNFREAYQKLIDGGAAKLVRDGQSLAKAVNHLLKNDEARHKMMAAGIATVDEMRGTLDRTLRALDPYIQPLQVQTRLKGRR</sequence>
<evidence type="ECO:0000313" key="12">
    <source>
        <dbReference type="EMBL" id="RFC69037.1"/>
    </source>
</evidence>
<evidence type="ECO:0000256" key="9">
    <source>
        <dbReference type="PIRSR" id="PIRSR639901-2"/>
    </source>
</evidence>
<comment type="function">
    <text evidence="1 10">Involved in lipopolysaccharide (LPS) biosynthesis. Catalyzes the transfer of 3-deoxy-D-manno-octulosonate (Kdo) residue(s) from CMP-Kdo to lipid IV(A), the tetraacyldisaccharide-1,4'-bisphosphate precursor of lipid A.</text>
</comment>
<evidence type="ECO:0000256" key="4">
    <source>
        <dbReference type="ARBA" id="ARBA00019077"/>
    </source>
</evidence>
<accession>A0A371XIJ6</accession>
<keyword evidence="13" id="KW-1185">Reference proteome</keyword>
<dbReference type="Pfam" id="PF04413">
    <property type="entry name" value="Glycos_transf_N"/>
    <property type="match status" value="1"/>
</dbReference>
<dbReference type="GO" id="GO:0043842">
    <property type="term" value="F:Kdo transferase activity"/>
    <property type="evidence" value="ECO:0007669"/>
    <property type="project" value="UniProtKB-EC"/>
</dbReference>
<keyword evidence="5 10" id="KW-0808">Transferase</keyword>
<evidence type="ECO:0000313" key="13">
    <source>
        <dbReference type="Proteomes" id="UP000262379"/>
    </source>
</evidence>
<comment type="subcellular location">
    <subcellularLocation>
        <location evidence="10">Cell membrane</location>
    </subcellularLocation>
</comment>
<dbReference type="UniPathway" id="UPA00958"/>
<gene>
    <name evidence="12" type="ORF">DY251_02715</name>
</gene>
<dbReference type="NCBIfam" id="NF004387">
    <property type="entry name" value="PRK05749.1-3"/>
    <property type="match status" value="1"/>
</dbReference>
<comment type="caution">
    <text evidence="12">The sequence shown here is derived from an EMBL/GenBank/DDBJ whole genome shotgun (WGS) entry which is preliminary data.</text>
</comment>
<protein>
    <recommendedName>
        <fullName evidence="4 10">3-deoxy-D-manno-octulosonic acid transferase</fullName>
        <shortName evidence="10">Kdo transferase</shortName>
        <ecNumber evidence="3 10">2.4.99.12</ecNumber>
    </recommendedName>
    <alternativeName>
        <fullName evidence="6 10">Lipid IV(A) 3-deoxy-D-manno-octulosonic acid transferase</fullName>
    </alternativeName>
</protein>
<dbReference type="GO" id="GO:0009244">
    <property type="term" value="P:lipopolysaccharide core region biosynthetic process"/>
    <property type="evidence" value="ECO:0007669"/>
    <property type="project" value="UniProtKB-UniRule"/>
</dbReference>
<dbReference type="InterPro" id="IPR039901">
    <property type="entry name" value="Kdotransferase"/>
</dbReference>
<feature type="active site" description="Proton acceptor" evidence="8">
    <location>
        <position position="68"/>
    </location>
</feature>
<dbReference type="EMBL" id="QURN01000002">
    <property type="protein sequence ID" value="RFC69037.1"/>
    <property type="molecule type" value="Genomic_DNA"/>
</dbReference>